<feature type="domain" description="Myb/SANT-like" evidence="2">
    <location>
        <begin position="160"/>
        <end position="253"/>
    </location>
</feature>
<dbReference type="Proteomes" id="UP000559256">
    <property type="component" value="Unassembled WGS sequence"/>
</dbReference>
<protein>
    <recommendedName>
        <fullName evidence="2">Myb/SANT-like domain-containing protein</fullName>
    </recommendedName>
</protein>
<dbReference type="PANTHER" id="PTHR46929">
    <property type="entry name" value="EXPRESSED PROTEIN"/>
    <property type="match status" value="1"/>
</dbReference>
<dbReference type="PANTHER" id="PTHR46929:SF3">
    <property type="entry name" value="MYB_SANT-LIKE DOMAIN-CONTAINING PROTEIN"/>
    <property type="match status" value="1"/>
</dbReference>
<evidence type="ECO:0000313" key="3">
    <source>
        <dbReference type="EMBL" id="KAF5334347.1"/>
    </source>
</evidence>
<keyword evidence="4" id="KW-1185">Reference proteome</keyword>
<sequence>MTNASDLRDMTPFFFFLSFPMDAGAPPVSAAPASTDEPDSQDIWNGDVDNFILTHLEQVKKDRKGTWDQFGAAVWTNLSAQLQSAGHRVYSNDELKDRFRLLKKSKTSTTSSAPRPLETPPTSHSAAPLPSISAPLPYAAPSSANATAAPSVPPPPSTAHWTPEAEALLIEHLVEAKAKGQMSENNFKPSVYQSAAAYLREKGYNFTKTQVKGRWTRFKKDFKIVRRLRTLSGFGWDNVRNMVTATDQVWDAYIKGHSKAGPFQNKPFPHYGDIASKHRAVASTPAPKRVHVSAGAQALENMSTAFGSLAEGMKSGAFMAAPVTDSLIKKEQAFNIVCAEEGLSPHSLAKARRVFRGSGEIAREFLSFDPTDENKKEARHCWLLDEMEQLHINGSVFTYLEVSAYEEFHDD</sequence>
<proteinExistence type="predicted"/>
<feature type="region of interest" description="Disordered" evidence="1">
    <location>
        <begin position="104"/>
        <end position="160"/>
    </location>
</feature>
<dbReference type="InterPro" id="IPR024752">
    <property type="entry name" value="Myb/SANT-like_dom"/>
</dbReference>
<dbReference type="Gene3D" id="1.10.10.60">
    <property type="entry name" value="Homeodomain-like"/>
    <property type="match status" value="1"/>
</dbReference>
<name>A0A8H5FF71_9AGAR</name>
<dbReference type="Pfam" id="PF12776">
    <property type="entry name" value="Myb_DNA-bind_3"/>
    <property type="match status" value="1"/>
</dbReference>
<accession>A0A8H5FF71</accession>
<organism evidence="3 4">
    <name type="scientific">Tetrapyrgos nigripes</name>
    <dbReference type="NCBI Taxonomy" id="182062"/>
    <lineage>
        <taxon>Eukaryota</taxon>
        <taxon>Fungi</taxon>
        <taxon>Dikarya</taxon>
        <taxon>Basidiomycota</taxon>
        <taxon>Agaricomycotina</taxon>
        <taxon>Agaricomycetes</taxon>
        <taxon>Agaricomycetidae</taxon>
        <taxon>Agaricales</taxon>
        <taxon>Marasmiineae</taxon>
        <taxon>Marasmiaceae</taxon>
        <taxon>Tetrapyrgos</taxon>
    </lineage>
</organism>
<evidence type="ECO:0000313" key="4">
    <source>
        <dbReference type="Proteomes" id="UP000559256"/>
    </source>
</evidence>
<dbReference type="EMBL" id="JAACJM010000262">
    <property type="protein sequence ID" value="KAF5334347.1"/>
    <property type="molecule type" value="Genomic_DNA"/>
</dbReference>
<feature type="compositionally biased region" description="Low complexity" evidence="1">
    <location>
        <begin position="125"/>
        <end position="150"/>
    </location>
</feature>
<dbReference type="AlphaFoldDB" id="A0A8H5FF71"/>
<comment type="caution">
    <text evidence="3">The sequence shown here is derived from an EMBL/GenBank/DDBJ whole genome shotgun (WGS) entry which is preliminary data.</text>
</comment>
<evidence type="ECO:0000256" key="1">
    <source>
        <dbReference type="SAM" id="MobiDB-lite"/>
    </source>
</evidence>
<evidence type="ECO:0000259" key="2">
    <source>
        <dbReference type="Pfam" id="PF12776"/>
    </source>
</evidence>
<dbReference type="OrthoDB" id="76215at2759"/>
<gene>
    <name evidence="3" type="ORF">D9758_018239</name>
</gene>
<reference evidence="3 4" key="1">
    <citation type="journal article" date="2020" name="ISME J.">
        <title>Uncovering the hidden diversity of litter-decomposition mechanisms in mushroom-forming fungi.</title>
        <authorList>
            <person name="Floudas D."/>
            <person name="Bentzer J."/>
            <person name="Ahren D."/>
            <person name="Johansson T."/>
            <person name="Persson P."/>
            <person name="Tunlid A."/>
        </authorList>
    </citation>
    <scope>NUCLEOTIDE SEQUENCE [LARGE SCALE GENOMIC DNA]</scope>
    <source>
        <strain evidence="3 4">CBS 291.85</strain>
    </source>
</reference>